<evidence type="ECO:0000256" key="1">
    <source>
        <dbReference type="SAM" id="MobiDB-lite"/>
    </source>
</evidence>
<feature type="region of interest" description="Disordered" evidence="1">
    <location>
        <begin position="97"/>
        <end position="118"/>
    </location>
</feature>
<feature type="region of interest" description="Disordered" evidence="1">
    <location>
        <begin position="1"/>
        <end position="29"/>
    </location>
</feature>
<evidence type="ECO:0000313" key="2">
    <source>
        <dbReference type="EMBL" id="KAF1841863.1"/>
    </source>
</evidence>
<dbReference type="AlphaFoldDB" id="A0A9P4G9W9"/>
<accession>A0A9P4G9W9</accession>
<protein>
    <submittedName>
        <fullName evidence="2">Uncharacterized protein</fullName>
    </submittedName>
</protein>
<sequence length="118" mass="13372">MAPPERNHLDSLLETAARPSGWGDLQPCDSRRLPTPHMLLSSSKQDLMVWMRCQQSMHFRALGDANRPPKASSGSYHRRALGMALYRSLQEKCPVTTHRAQWPQEGLKRGSSRVSVYD</sequence>
<dbReference type="GeneID" id="63844250"/>
<evidence type="ECO:0000313" key="3">
    <source>
        <dbReference type="Proteomes" id="UP000800039"/>
    </source>
</evidence>
<proteinExistence type="predicted"/>
<dbReference type="RefSeq" id="XP_040784426.1">
    <property type="nucleotide sequence ID" value="XM_040926998.1"/>
</dbReference>
<name>A0A9P4G9W9_9PLEO</name>
<organism evidence="2 3">
    <name type="scientific">Cucurbitaria berberidis CBS 394.84</name>
    <dbReference type="NCBI Taxonomy" id="1168544"/>
    <lineage>
        <taxon>Eukaryota</taxon>
        <taxon>Fungi</taxon>
        <taxon>Dikarya</taxon>
        <taxon>Ascomycota</taxon>
        <taxon>Pezizomycotina</taxon>
        <taxon>Dothideomycetes</taxon>
        <taxon>Pleosporomycetidae</taxon>
        <taxon>Pleosporales</taxon>
        <taxon>Pleosporineae</taxon>
        <taxon>Cucurbitariaceae</taxon>
        <taxon>Cucurbitaria</taxon>
    </lineage>
</organism>
<gene>
    <name evidence="2" type="ORF">K460DRAFT_174879</name>
</gene>
<feature type="compositionally biased region" description="Basic and acidic residues" evidence="1">
    <location>
        <begin position="1"/>
        <end position="11"/>
    </location>
</feature>
<dbReference type="Proteomes" id="UP000800039">
    <property type="component" value="Unassembled WGS sequence"/>
</dbReference>
<reference evidence="2" key="1">
    <citation type="submission" date="2020-01" db="EMBL/GenBank/DDBJ databases">
        <authorList>
            <consortium name="DOE Joint Genome Institute"/>
            <person name="Haridas S."/>
            <person name="Albert R."/>
            <person name="Binder M."/>
            <person name="Bloem J."/>
            <person name="Labutti K."/>
            <person name="Salamov A."/>
            <person name="Andreopoulos B."/>
            <person name="Baker S.E."/>
            <person name="Barry K."/>
            <person name="Bills G."/>
            <person name="Bluhm B.H."/>
            <person name="Cannon C."/>
            <person name="Castanera R."/>
            <person name="Culley D.E."/>
            <person name="Daum C."/>
            <person name="Ezra D."/>
            <person name="Gonzalez J.B."/>
            <person name="Henrissat B."/>
            <person name="Kuo A."/>
            <person name="Liang C."/>
            <person name="Lipzen A."/>
            <person name="Lutzoni F."/>
            <person name="Magnuson J."/>
            <person name="Mondo S."/>
            <person name="Nolan M."/>
            <person name="Ohm R."/>
            <person name="Pangilinan J."/>
            <person name="Park H.-J."/>
            <person name="Ramirez L."/>
            <person name="Alfaro M."/>
            <person name="Sun H."/>
            <person name="Tritt A."/>
            <person name="Yoshinaga Y."/>
            <person name="Zwiers L.-H."/>
            <person name="Turgeon B.G."/>
            <person name="Goodwin S.B."/>
            <person name="Spatafora J.W."/>
            <person name="Crous P.W."/>
            <person name="Grigoriev I.V."/>
        </authorList>
    </citation>
    <scope>NUCLEOTIDE SEQUENCE</scope>
    <source>
        <strain evidence="2">CBS 394.84</strain>
    </source>
</reference>
<comment type="caution">
    <text evidence="2">The sequence shown here is derived from an EMBL/GenBank/DDBJ whole genome shotgun (WGS) entry which is preliminary data.</text>
</comment>
<keyword evidence="3" id="KW-1185">Reference proteome</keyword>
<dbReference type="EMBL" id="ML976618">
    <property type="protein sequence ID" value="KAF1841863.1"/>
    <property type="molecule type" value="Genomic_DNA"/>
</dbReference>